<protein>
    <submittedName>
        <fullName evidence="1">Uncharacterized protein</fullName>
    </submittedName>
</protein>
<name>A0A9W9B732_9HYPO</name>
<dbReference type="Proteomes" id="UP001140511">
    <property type="component" value="Unassembled WGS sequence"/>
</dbReference>
<dbReference type="EMBL" id="JAOPEN010000008">
    <property type="protein sequence ID" value="KAJ4854231.1"/>
    <property type="molecule type" value="Genomic_DNA"/>
</dbReference>
<reference evidence="1" key="1">
    <citation type="submission" date="2022-09" db="EMBL/GenBank/DDBJ databases">
        <title>Chromosome-level assembly of Trichoderma breve T069, a fungus used in development of biopesticide product.</title>
        <authorList>
            <person name="Lin R."/>
            <person name="Liu T."/>
        </authorList>
    </citation>
    <scope>NUCLEOTIDE SEQUENCE</scope>
    <source>
        <strain evidence="1">T069</strain>
    </source>
</reference>
<dbReference type="RefSeq" id="XP_056023289.1">
    <property type="nucleotide sequence ID" value="XM_056178415.1"/>
</dbReference>
<keyword evidence="2" id="KW-1185">Reference proteome</keyword>
<proteinExistence type="predicted"/>
<evidence type="ECO:0000313" key="2">
    <source>
        <dbReference type="Proteomes" id="UP001140511"/>
    </source>
</evidence>
<gene>
    <name evidence="1" type="ORF">T069G_11210</name>
</gene>
<organism evidence="1 2">
    <name type="scientific">Trichoderma breve</name>
    <dbReference type="NCBI Taxonomy" id="2034170"/>
    <lineage>
        <taxon>Eukaryota</taxon>
        <taxon>Fungi</taxon>
        <taxon>Dikarya</taxon>
        <taxon>Ascomycota</taxon>
        <taxon>Pezizomycotina</taxon>
        <taxon>Sordariomycetes</taxon>
        <taxon>Hypocreomycetidae</taxon>
        <taxon>Hypocreales</taxon>
        <taxon>Hypocreaceae</taxon>
        <taxon>Trichoderma</taxon>
    </lineage>
</organism>
<accession>A0A9W9B732</accession>
<dbReference type="GeneID" id="80873103"/>
<evidence type="ECO:0000313" key="1">
    <source>
        <dbReference type="EMBL" id="KAJ4854231.1"/>
    </source>
</evidence>
<sequence>MFGKKKDQSKNVSPFVIKTWLNEYIGAPDPYVKDAPDPDAIVVKIEYWCIYDLIGLFLGLLGSAPLAADRNNFFLPLTAVYARWCTRLAGKLDNKASHQGEEPGIGEVPAMFQCTWRERQDGKAKWFLLGASMAGDKFFKTDSGRDWKSKLQEQRFTMLLTHQKPTLLQQEDFNNTEPEKNVAGGTGNLWGNCAETYPFVHGLAAGIESNKKVQGLALSKKFIDQKIPVTDYSGYRDGKIWESVVPPCRNCAKLVDDSHAQALFFAKEYEVEKATYQNAPPGPPQEPEIEAEEVFVIRDMKEPPVQEMVEVASN</sequence>
<dbReference type="AlphaFoldDB" id="A0A9W9B732"/>
<comment type="caution">
    <text evidence="1">The sequence shown here is derived from an EMBL/GenBank/DDBJ whole genome shotgun (WGS) entry which is preliminary data.</text>
</comment>